<keyword evidence="3" id="KW-1185">Reference proteome</keyword>
<dbReference type="EMBL" id="JBHSXI010000009">
    <property type="protein sequence ID" value="MFC6888943.1"/>
    <property type="molecule type" value="Genomic_DNA"/>
</dbReference>
<gene>
    <name evidence="2" type="ORF">ACFQEY_07960</name>
</gene>
<evidence type="ECO:0000256" key="1">
    <source>
        <dbReference type="SAM" id="Coils"/>
    </source>
</evidence>
<dbReference type="AlphaFoldDB" id="A0ABD5UMI9"/>
<evidence type="ECO:0000313" key="3">
    <source>
        <dbReference type="Proteomes" id="UP001596333"/>
    </source>
</evidence>
<keyword evidence="1" id="KW-0175">Coiled coil</keyword>
<dbReference type="Proteomes" id="UP001596333">
    <property type="component" value="Unassembled WGS sequence"/>
</dbReference>
<proteinExistence type="predicted"/>
<evidence type="ECO:0000313" key="2">
    <source>
        <dbReference type="EMBL" id="MFC6888943.1"/>
    </source>
</evidence>
<sequence>MELCGVGLWTWSPRQQRFISEGLEIDPLRTVGHNTIPAHAVSAPMRSEEEVREQYEFLREQLEDEEMNHRGVEELFTHYKRALGWVLEEEHM</sequence>
<comment type="caution">
    <text evidence="2">The sequence shown here is derived from an EMBL/GenBank/DDBJ whole genome shotgun (WGS) entry which is preliminary data.</text>
</comment>
<name>A0ABD5UMI9_9EURY</name>
<feature type="coiled-coil region" evidence="1">
    <location>
        <begin position="45"/>
        <end position="75"/>
    </location>
</feature>
<accession>A0ABD5UMI9</accession>
<reference evidence="2 3" key="1">
    <citation type="journal article" date="2019" name="Int. J. Syst. Evol. Microbiol.">
        <title>The Global Catalogue of Microorganisms (GCM) 10K type strain sequencing project: providing services to taxonomists for standard genome sequencing and annotation.</title>
        <authorList>
            <consortium name="The Broad Institute Genomics Platform"/>
            <consortium name="The Broad Institute Genome Sequencing Center for Infectious Disease"/>
            <person name="Wu L."/>
            <person name="Ma J."/>
        </authorList>
    </citation>
    <scope>NUCLEOTIDE SEQUENCE [LARGE SCALE GENOMIC DNA]</scope>
    <source>
        <strain evidence="2 3">Y73</strain>
    </source>
</reference>
<protein>
    <submittedName>
        <fullName evidence="2">Uncharacterized protein</fullName>
    </submittedName>
</protein>
<organism evidence="2 3">
    <name type="scientific">Halorubrum trueperi</name>
    <dbReference type="NCBI Taxonomy" id="2004704"/>
    <lineage>
        <taxon>Archaea</taxon>
        <taxon>Methanobacteriati</taxon>
        <taxon>Methanobacteriota</taxon>
        <taxon>Stenosarchaea group</taxon>
        <taxon>Halobacteria</taxon>
        <taxon>Halobacteriales</taxon>
        <taxon>Haloferacaceae</taxon>
        <taxon>Halorubrum</taxon>
    </lineage>
</organism>